<dbReference type="GO" id="GO:0016829">
    <property type="term" value="F:lyase activity"/>
    <property type="evidence" value="ECO:0007669"/>
    <property type="project" value="UniProtKB-KW"/>
</dbReference>
<dbReference type="AlphaFoldDB" id="A0A327R878"/>
<dbReference type="SUPFAM" id="SSF54637">
    <property type="entry name" value="Thioesterase/thiol ester dehydrase-isomerase"/>
    <property type="match status" value="1"/>
</dbReference>
<sequence length="149" mass="16867">MLIINDIIEKLPYTNPFLFVDKINMVSADAIEGCYSFKKDEFFYKGHFKEHPVTPGVILTECCAQIGLVCLGIHLLNTEELNTGNFQVALSSSEMQFLLPVFPQETVTVRSSKLFFRFNKLKCEVKMYNQQAQLVCKGVLSGMIKSSNI</sequence>
<dbReference type="CDD" id="cd00493">
    <property type="entry name" value="FabA_FabZ"/>
    <property type="match status" value="1"/>
</dbReference>
<dbReference type="OrthoDB" id="9772788at2"/>
<gene>
    <name evidence="2" type="ORF">LV92_02107</name>
</gene>
<reference evidence="2 3" key="1">
    <citation type="submission" date="2018-06" db="EMBL/GenBank/DDBJ databases">
        <title>Genomic Encyclopedia of Archaeal and Bacterial Type Strains, Phase II (KMG-II): from individual species to whole genera.</title>
        <authorList>
            <person name="Goeker M."/>
        </authorList>
    </citation>
    <scope>NUCLEOTIDE SEQUENCE [LARGE SCALE GENOMIC DNA]</scope>
    <source>
        <strain evidence="2 3">DSM 23522</strain>
    </source>
</reference>
<dbReference type="InterPro" id="IPR013114">
    <property type="entry name" value="FabA_FabZ"/>
</dbReference>
<proteinExistence type="predicted"/>
<protein>
    <submittedName>
        <fullName evidence="2">3-hydroxyacyl-[acyl-carrier-protein] dehydratase</fullName>
    </submittedName>
</protein>
<dbReference type="InterPro" id="IPR029069">
    <property type="entry name" value="HotDog_dom_sf"/>
</dbReference>
<dbReference type="Pfam" id="PF07977">
    <property type="entry name" value="FabA"/>
    <property type="match status" value="1"/>
</dbReference>
<evidence type="ECO:0000256" key="1">
    <source>
        <dbReference type="ARBA" id="ARBA00023239"/>
    </source>
</evidence>
<dbReference type="PANTHER" id="PTHR30272:SF1">
    <property type="entry name" value="3-HYDROXYACYL-[ACYL-CARRIER-PROTEIN] DEHYDRATASE"/>
    <property type="match status" value="1"/>
</dbReference>
<evidence type="ECO:0000313" key="2">
    <source>
        <dbReference type="EMBL" id="RAJ12871.1"/>
    </source>
</evidence>
<dbReference type="EMBL" id="QLLN01000003">
    <property type="protein sequence ID" value="RAJ12871.1"/>
    <property type="molecule type" value="Genomic_DNA"/>
</dbReference>
<dbReference type="PANTHER" id="PTHR30272">
    <property type="entry name" value="3-HYDROXYACYL-[ACYL-CARRIER-PROTEIN] DEHYDRATASE"/>
    <property type="match status" value="1"/>
</dbReference>
<keyword evidence="1" id="KW-0456">Lyase</keyword>
<keyword evidence="3" id="KW-1185">Reference proteome</keyword>
<name>A0A327R878_9FLAO</name>
<evidence type="ECO:0000313" key="3">
    <source>
        <dbReference type="Proteomes" id="UP000249696"/>
    </source>
</evidence>
<dbReference type="RefSeq" id="WP_111623562.1">
    <property type="nucleotide sequence ID" value="NZ_QLLN01000003.1"/>
</dbReference>
<comment type="caution">
    <text evidence="2">The sequence shown here is derived from an EMBL/GenBank/DDBJ whole genome shotgun (WGS) entry which is preliminary data.</text>
</comment>
<dbReference type="Gene3D" id="3.10.129.10">
    <property type="entry name" value="Hotdog Thioesterase"/>
    <property type="match status" value="1"/>
</dbReference>
<accession>A0A327R878</accession>
<dbReference type="Proteomes" id="UP000249696">
    <property type="component" value="Unassembled WGS sequence"/>
</dbReference>
<organism evidence="2 3">
    <name type="scientific">Arenibacter echinorum</name>
    <dbReference type="NCBI Taxonomy" id="440515"/>
    <lineage>
        <taxon>Bacteria</taxon>
        <taxon>Pseudomonadati</taxon>
        <taxon>Bacteroidota</taxon>
        <taxon>Flavobacteriia</taxon>
        <taxon>Flavobacteriales</taxon>
        <taxon>Flavobacteriaceae</taxon>
        <taxon>Arenibacter</taxon>
    </lineage>
</organism>